<protein>
    <recommendedName>
        <fullName evidence="3">Ribosome maturation factor RimP</fullName>
    </recommendedName>
</protein>
<feature type="domain" description="Ribosome maturation factor RimP C-terminal" evidence="5">
    <location>
        <begin position="86"/>
        <end position="151"/>
    </location>
</feature>
<dbReference type="EMBL" id="CP035033">
    <property type="protein sequence ID" value="QAB15281.1"/>
    <property type="molecule type" value="Genomic_DNA"/>
</dbReference>
<evidence type="ECO:0000259" key="4">
    <source>
        <dbReference type="Pfam" id="PF02576"/>
    </source>
</evidence>
<organism evidence="6 7">
    <name type="scientific">Hydrogenovibrio thermophilus</name>
    <dbReference type="NCBI Taxonomy" id="265883"/>
    <lineage>
        <taxon>Bacteria</taxon>
        <taxon>Pseudomonadati</taxon>
        <taxon>Pseudomonadota</taxon>
        <taxon>Gammaproteobacteria</taxon>
        <taxon>Thiotrichales</taxon>
        <taxon>Piscirickettsiaceae</taxon>
        <taxon>Hydrogenovibrio</taxon>
    </lineage>
</organism>
<dbReference type="RefSeq" id="WP_029937965.1">
    <property type="nucleotide sequence ID" value="NZ_CP035033.1"/>
</dbReference>
<feature type="domain" description="Ribosome maturation factor RimP N-terminal" evidence="4">
    <location>
        <begin position="10"/>
        <end position="83"/>
    </location>
</feature>
<reference evidence="6 7" key="1">
    <citation type="journal article" date="2018" name="Environ. Microbiol.">
        <title>Genomes of ubiquitous marine and hypersaline Hydrogenovibrio, Thiomicrorhabdus and Thiomicrospira spp. encode a diversity of mechanisms to sustain chemolithoautotrophy in heterogeneous environments.</title>
        <authorList>
            <person name="Scott K.M."/>
            <person name="Williams J."/>
            <person name="Porter C.M.B."/>
            <person name="Russel S."/>
            <person name="Harmer T.L."/>
            <person name="Paul J.H."/>
            <person name="Antonen K.M."/>
            <person name="Bridges M.K."/>
            <person name="Camper G.J."/>
            <person name="Campla C.K."/>
            <person name="Casella L.G."/>
            <person name="Chase E."/>
            <person name="Conrad J.W."/>
            <person name="Cruz M.C."/>
            <person name="Dunlap D.S."/>
            <person name="Duran L."/>
            <person name="Fahsbender E.M."/>
            <person name="Goldsmith D.B."/>
            <person name="Keeley R.F."/>
            <person name="Kondoff M.R."/>
            <person name="Kussy B.I."/>
            <person name="Lane M.K."/>
            <person name="Lawler S."/>
            <person name="Leigh B.A."/>
            <person name="Lewis C."/>
            <person name="Lostal L.M."/>
            <person name="Marking D."/>
            <person name="Mancera P.A."/>
            <person name="McClenthan E.C."/>
            <person name="McIntyre E.A."/>
            <person name="Mine J.A."/>
            <person name="Modi S."/>
            <person name="Moore B.D."/>
            <person name="Morgan W.A."/>
            <person name="Nelson K.M."/>
            <person name="Nguyen K.N."/>
            <person name="Ogburn N."/>
            <person name="Parrino D.G."/>
            <person name="Pedapudi A.D."/>
            <person name="Pelham R.P."/>
            <person name="Preece A.M."/>
            <person name="Rampersad E.A."/>
            <person name="Richardson J.C."/>
            <person name="Rodgers C.M."/>
            <person name="Schaffer B.L."/>
            <person name="Sheridan N.E."/>
            <person name="Solone M.R."/>
            <person name="Staley Z.R."/>
            <person name="Tabuchi M."/>
            <person name="Waide R.J."/>
            <person name="Wanjugi P.W."/>
            <person name="Young S."/>
            <person name="Clum A."/>
            <person name="Daum C."/>
            <person name="Huntemann M."/>
            <person name="Ivanova N."/>
            <person name="Kyrpides N."/>
            <person name="Mikhailova N."/>
            <person name="Palaniappan K."/>
            <person name="Pillay M."/>
            <person name="Reddy T.B.K."/>
            <person name="Shapiro N."/>
            <person name="Stamatis D."/>
            <person name="Varghese N."/>
            <person name="Woyke T."/>
            <person name="Boden R."/>
            <person name="Freyermuth S.K."/>
            <person name="Kerfeld C.A."/>
        </authorList>
    </citation>
    <scope>NUCLEOTIDE SEQUENCE [LARGE SCALE GENOMIC DNA]</scope>
    <source>
        <strain evidence="6 7">JR-2</strain>
    </source>
</reference>
<dbReference type="AlphaFoldDB" id="A0A410H2Z3"/>
<dbReference type="GO" id="GO:0000028">
    <property type="term" value="P:ribosomal small subunit assembly"/>
    <property type="evidence" value="ECO:0007669"/>
    <property type="project" value="TreeGrafter"/>
</dbReference>
<keyword evidence="7" id="KW-1185">Reference proteome</keyword>
<dbReference type="PANTHER" id="PTHR33867">
    <property type="entry name" value="RIBOSOME MATURATION FACTOR RIMP"/>
    <property type="match status" value="1"/>
</dbReference>
<dbReference type="CDD" id="cd01734">
    <property type="entry name" value="YlxS_C"/>
    <property type="match status" value="1"/>
</dbReference>
<name>A0A410H2Z3_9GAMM</name>
<proteinExistence type="inferred from homology"/>
<dbReference type="InterPro" id="IPR003728">
    <property type="entry name" value="Ribosome_maturation_RimP"/>
</dbReference>
<keyword evidence="1 3" id="KW-0963">Cytoplasm</keyword>
<evidence type="ECO:0000259" key="5">
    <source>
        <dbReference type="Pfam" id="PF17384"/>
    </source>
</evidence>
<dbReference type="NCBIfam" id="NF000927">
    <property type="entry name" value="PRK00092.1-1"/>
    <property type="match status" value="1"/>
</dbReference>
<dbReference type="Pfam" id="PF17384">
    <property type="entry name" value="DUF150_C"/>
    <property type="match status" value="1"/>
</dbReference>
<dbReference type="SUPFAM" id="SSF74942">
    <property type="entry name" value="YhbC-like, C-terminal domain"/>
    <property type="match status" value="1"/>
</dbReference>
<dbReference type="Gene3D" id="3.30.300.70">
    <property type="entry name" value="RimP-like superfamily, N-terminal"/>
    <property type="match status" value="1"/>
</dbReference>
<dbReference type="InterPro" id="IPR028989">
    <property type="entry name" value="RimP_N"/>
</dbReference>
<dbReference type="FunFam" id="3.30.300.70:FF:000001">
    <property type="entry name" value="Ribosome maturation factor RimP"/>
    <property type="match status" value="1"/>
</dbReference>
<accession>A0A410H2Z3</accession>
<dbReference type="Pfam" id="PF02576">
    <property type="entry name" value="RimP_N"/>
    <property type="match status" value="1"/>
</dbReference>
<evidence type="ECO:0000313" key="7">
    <source>
        <dbReference type="Proteomes" id="UP000285478"/>
    </source>
</evidence>
<sequence length="151" mass="17022">MILEEKIENLLKPTIESMGFQMWGCEYLPAGKHSTLRVYIDKDPEGVTVDDCGDVSRQVSAIMDVEDPISNAYMLEVSSPGMDRPLFRPEQYRAYEGQEIQLRTAVAIMGRKRFKGIMTQVNEDGIVVEVDGEAYDIPFGQIDKANVVPQF</sequence>
<comment type="function">
    <text evidence="3">Required for maturation of 30S ribosomal subunits.</text>
</comment>
<dbReference type="InterPro" id="IPR028998">
    <property type="entry name" value="RimP_C"/>
</dbReference>
<evidence type="ECO:0000256" key="1">
    <source>
        <dbReference type="ARBA" id="ARBA00022490"/>
    </source>
</evidence>
<dbReference type="SUPFAM" id="SSF75420">
    <property type="entry name" value="YhbC-like, N-terminal domain"/>
    <property type="match status" value="1"/>
</dbReference>
<comment type="similarity">
    <text evidence="3">Belongs to the RimP family.</text>
</comment>
<dbReference type="GO" id="GO:0006412">
    <property type="term" value="P:translation"/>
    <property type="evidence" value="ECO:0007669"/>
    <property type="project" value="TreeGrafter"/>
</dbReference>
<gene>
    <name evidence="3 6" type="primary">rimP</name>
    <name evidence="6" type="ORF">EPV75_06165</name>
</gene>
<dbReference type="Proteomes" id="UP000285478">
    <property type="component" value="Chromosome"/>
</dbReference>
<dbReference type="PANTHER" id="PTHR33867:SF1">
    <property type="entry name" value="RIBOSOME MATURATION FACTOR RIMP"/>
    <property type="match status" value="1"/>
</dbReference>
<evidence type="ECO:0000256" key="3">
    <source>
        <dbReference type="HAMAP-Rule" id="MF_01077"/>
    </source>
</evidence>
<dbReference type="InterPro" id="IPR036847">
    <property type="entry name" value="RimP_C_sf"/>
</dbReference>
<keyword evidence="2 3" id="KW-0690">Ribosome biogenesis</keyword>
<dbReference type="HAMAP" id="MF_01077">
    <property type="entry name" value="RimP"/>
    <property type="match status" value="1"/>
</dbReference>
<evidence type="ECO:0000256" key="2">
    <source>
        <dbReference type="ARBA" id="ARBA00022517"/>
    </source>
</evidence>
<comment type="subcellular location">
    <subcellularLocation>
        <location evidence="3">Cytoplasm</location>
    </subcellularLocation>
</comment>
<dbReference type="InterPro" id="IPR035956">
    <property type="entry name" value="RimP_N_sf"/>
</dbReference>
<dbReference type="GO" id="GO:0005829">
    <property type="term" value="C:cytosol"/>
    <property type="evidence" value="ECO:0007669"/>
    <property type="project" value="TreeGrafter"/>
</dbReference>
<evidence type="ECO:0000313" key="6">
    <source>
        <dbReference type="EMBL" id="QAB15281.1"/>
    </source>
</evidence>
<dbReference type="Gene3D" id="2.30.30.180">
    <property type="entry name" value="Ribosome maturation factor RimP, C-terminal domain"/>
    <property type="match status" value="1"/>
</dbReference>
<dbReference type="KEGG" id="htr:EPV75_06165"/>